<dbReference type="EMBL" id="ATFT01000178">
    <property type="protein sequence ID" value="EPI62503.1"/>
    <property type="molecule type" value="Genomic_DNA"/>
</dbReference>
<gene>
    <name evidence="1" type="ORF">A673_05087</name>
</gene>
<evidence type="ECO:0000313" key="1">
    <source>
        <dbReference type="EMBL" id="EPI62503.1"/>
    </source>
</evidence>
<name>A0A656IB48_SALE2</name>
<sequence length="46" mass="5636">MNTVNQLIVTELTVRRHYLHISYMYFLVHFTDACFQSLKRILLSRY</sequence>
<dbReference type="Proteomes" id="UP000014535">
    <property type="component" value="Unassembled WGS sequence"/>
</dbReference>
<comment type="caution">
    <text evidence="1">The sequence shown here is derived from an EMBL/GenBank/DDBJ whole genome shotgun (WGS) entry which is preliminary data.</text>
</comment>
<organism evidence="1 2">
    <name type="scientific">Salmonella enteritidis (strain 2009K0958)</name>
    <dbReference type="NCBI Taxonomy" id="1192586"/>
    <lineage>
        <taxon>Bacteria</taxon>
        <taxon>Pseudomonadati</taxon>
        <taxon>Pseudomonadota</taxon>
        <taxon>Gammaproteobacteria</taxon>
        <taxon>Enterobacterales</taxon>
        <taxon>Enterobacteriaceae</taxon>
        <taxon>Salmonella</taxon>
    </lineage>
</organism>
<protein>
    <submittedName>
        <fullName evidence="1">Uncharacterized protein</fullName>
    </submittedName>
</protein>
<proteinExistence type="predicted"/>
<reference evidence="1 2" key="1">
    <citation type="submission" date="2013-04" db="EMBL/GenBank/DDBJ databases">
        <authorList>
            <person name="McClelland M."/>
            <person name="Porwollik S."/>
            <person name="Desai P."/>
            <person name="Cheng P."/>
            <person name="Wollam A."/>
            <person name="Pepin K."/>
            <person name="Palsikar V.B."/>
            <person name="Fulton L."/>
            <person name="Fulton R."/>
            <person name="Delehaunty K."/>
            <person name="Fronick C."/>
            <person name="Godfrey J."/>
            <person name="Waligorski J."/>
            <person name="Appelbaum E."/>
            <person name="Tomlinson C."/>
            <person name="Warren W."/>
            <person name="Sodergren E."/>
            <person name="Weinstock G."/>
            <person name="Wilson R.K."/>
        </authorList>
    </citation>
    <scope>NUCLEOTIDE SEQUENCE [LARGE SCALE GENOMIC DNA]</scope>
    <source>
        <strain evidence="1 2">2009K0958</strain>
    </source>
</reference>
<dbReference type="AlphaFoldDB" id="A0A656IB48"/>
<accession>A0A656IB48</accession>
<evidence type="ECO:0000313" key="2">
    <source>
        <dbReference type="Proteomes" id="UP000014535"/>
    </source>
</evidence>